<name>A0A7J7J6J7_BUGNE</name>
<comment type="caution">
    <text evidence="2">The sequence shown here is derived from an EMBL/GenBank/DDBJ whole genome shotgun (WGS) entry which is preliminary data.</text>
</comment>
<dbReference type="GO" id="GO:0015631">
    <property type="term" value="F:tubulin binding"/>
    <property type="evidence" value="ECO:0007669"/>
    <property type="project" value="TreeGrafter"/>
</dbReference>
<evidence type="ECO:0000256" key="1">
    <source>
        <dbReference type="SAM" id="MobiDB-lite"/>
    </source>
</evidence>
<dbReference type="AlphaFoldDB" id="A0A7J7J6J7"/>
<dbReference type="Proteomes" id="UP000593567">
    <property type="component" value="Unassembled WGS sequence"/>
</dbReference>
<evidence type="ECO:0000313" key="3">
    <source>
        <dbReference type="Proteomes" id="UP000593567"/>
    </source>
</evidence>
<sequence>MYARSSKLQQQLLKTNKGVAIVPTPSKGYLGPYEELVVDLALYSDMWGTYEDDITLYIRDHGSFNIPVTAHVTGIPLQFHMAAVTKEPSLRFGTLASNAKSVTRTVRINNNGPVDTRVDWQMFNVLPGDQQLIDFVVSYGEPFPKRDADGNVARTPTPPAPPSSRAPTEYIPNTPDSTLAPSAKSPSASPSPTPRPDSKTSVVEKTPSSDPMIKVMLRKHGGHEACKPFTIEPKQMVIPARDKGFIKVTFNPESADPMGESCNSYILGYLNPASDCLGLEGLVSRVSGYHMEEMKLNLAGCIEPALLKNEFMDDEGLRFRGVASDLLRDGVTTPKAYYCISNGTKLTNLTEALLSFKIDVSHPFLFTKSNPPVGEDNLISLKPNASAEIYIDFCVSPDQIALVAKHEEDELPLHASLVLPSLEVDSQEINFGTCLIGQRKQKTFMLKNRTRSHSMWSSKITFHSACPTDTFVMEPSYGHLDAHITHVTKSDVLIAVSFLAREERDYTAQYTISGVLGEDPLTITVMGTGSFDEKHEDMLNLVIDPLTSDS</sequence>
<dbReference type="GO" id="GO:0005737">
    <property type="term" value="C:cytoplasm"/>
    <property type="evidence" value="ECO:0007669"/>
    <property type="project" value="TreeGrafter"/>
</dbReference>
<proteinExistence type="predicted"/>
<dbReference type="PANTHER" id="PTHR46348:SF1">
    <property type="entry name" value="DELETED IN LUNG AND ESOPHAGEAL CANCER PROTEIN 1"/>
    <property type="match status" value="1"/>
</dbReference>
<accession>A0A7J7J6J7</accession>
<gene>
    <name evidence="2" type="ORF">EB796_019835</name>
</gene>
<dbReference type="Gene3D" id="2.60.40.10">
    <property type="entry name" value="Immunoglobulins"/>
    <property type="match status" value="2"/>
</dbReference>
<evidence type="ECO:0000313" key="2">
    <source>
        <dbReference type="EMBL" id="KAF6021860.1"/>
    </source>
</evidence>
<dbReference type="OrthoDB" id="2115465at2759"/>
<dbReference type="GO" id="GO:0008285">
    <property type="term" value="P:negative regulation of cell population proliferation"/>
    <property type="evidence" value="ECO:0007669"/>
    <property type="project" value="InterPro"/>
</dbReference>
<protein>
    <submittedName>
        <fullName evidence="2">DLEC1</fullName>
    </submittedName>
</protein>
<dbReference type="InterPro" id="IPR033304">
    <property type="entry name" value="DLEC1"/>
</dbReference>
<dbReference type="PANTHER" id="PTHR46348">
    <property type="entry name" value="DELETED IN LUNG AND ESOPHAGEAL CANCER PROTEIN 1"/>
    <property type="match status" value="1"/>
</dbReference>
<feature type="region of interest" description="Disordered" evidence="1">
    <location>
        <begin position="145"/>
        <end position="211"/>
    </location>
</feature>
<dbReference type="GO" id="GO:0005929">
    <property type="term" value="C:cilium"/>
    <property type="evidence" value="ECO:0007669"/>
    <property type="project" value="TreeGrafter"/>
</dbReference>
<feature type="compositionally biased region" description="Polar residues" evidence="1">
    <location>
        <begin position="199"/>
        <end position="209"/>
    </location>
</feature>
<reference evidence="2" key="1">
    <citation type="submission" date="2020-06" db="EMBL/GenBank/DDBJ databases">
        <title>Draft genome of Bugula neritina, a colonial animal packing powerful symbionts and potential medicines.</title>
        <authorList>
            <person name="Rayko M."/>
        </authorList>
    </citation>
    <scope>NUCLEOTIDE SEQUENCE [LARGE SCALE GENOMIC DNA]</scope>
    <source>
        <strain evidence="2">Kwan_BN1</strain>
    </source>
</reference>
<dbReference type="EMBL" id="VXIV02002947">
    <property type="protein sequence ID" value="KAF6021860.1"/>
    <property type="molecule type" value="Genomic_DNA"/>
</dbReference>
<dbReference type="InterPro" id="IPR013783">
    <property type="entry name" value="Ig-like_fold"/>
</dbReference>
<keyword evidence="3" id="KW-1185">Reference proteome</keyword>
<organism evidence="2 3">
    <name type="scientific">Bugula neritina</name>
    <name type="common">Brown bryozoan</name>
    <name type="synonym">Sertularia neritina</name>
    <dbReference type="NCBI Taxonomy" id="10212"/>
    <lineage>
        <taxon>Eukaryota</taxon>
        <taxon>Metazoa</taxon>
        <taxon>Spiralia</taxon>
        <taxon>Lophotrochozoa</taxon>
        <taxon>Bryozoa</taxon>
        <taxon>Gymnolaemata</taxon>
        <taxon>Cheilostomatida</taxon>
        <taxon>Flustrina</taxon>
        <taxon>Buguloidea</taxon>
        <taxon>Bugulidae</taxon>
        <taxon>Bugula</taxon>
    </lineage>
</organism>